<evidence type="ECO:0000313" key="2">
    <source>
        <dbReference type="Proteomes" id="UP000054477"/>
    </source>
</evidence>
<name>A0A0C9YGT0_9AGAR</name>
<dbReference type="AlphaFoldDB" id="A0A0C9YGT0"/>
<proteinExistence type="predicted"/>
<gene>
    <name evidence="1" type="ORF">K443DRAFT_671467</name>
</gene>
<dbReference type="HOGENOM" id="CLU_2121474_0_0_1"/>
<protein>
    <submittedName>
        <fullName evidence="1">Uncharacterized protein</fullName>
    </submittedName>
</protein>
<reference evidence="2" key="2">
    <citation type="submission" date="2015-01" db="EMBL/GenBank/DDBJ databases">
        <title>Evolutionary Origins and Diversification of the Mycorrhizal Mutualists.</title>
        <authorList>
            <consortium name="DOE Joint Genome Institute"/>
            <consortium name="Mycorrhizal Genomics Consortium"/>
            <person name="Kohler A."/>
            <person name="Kuo A."/>
            <person name="Nagy L.G."/>
            <person name="Floudas D."/>
            <person name="Copeland A."/>
            <person name="Barry K.W."/>
            <person name="Cichocki N."/>
            <person name="Veneault-Fourrey C."/>
            <person name="LaButti K."/>
            <person name="Lindquist E.A."/>
            <person name="Lipzen A."/>
            <person name="Lundell T."/>
            <person name="Morin E."/>
            <person name="Murat C."/>
            <person name="Riley R."/>
            <person name="Ohm R."/>
            <person name="Sun H."/>
            <person name="Tunlid A."/>
            <person name="Henrissat B."/>
            <person name="Grigoriev I.V."/>
            <person name="Hibbett D.S."/>
            <person name="Martin F."/>
        </authorList>
    </citation>
    <scope>NUCLEOTIDE SEQUENCE [LARGE SCALE GENOMIC DNA]</scope>
    <source>
        <strain evidence="2">LaAM-08-1</strain>
    </source>
</reference>
<dbReference type="Proteomes" id="UP000054477">
    <property type="component" value="Unassembled WGS sequence"/>
</dbReference>
<accession>A0A0C9YGT0</accession>
<sequence>MRNVGLLSRFLLAAQDYPPRNSKGPFLRLAIALRPFIRNLRNPTEKVNDILTWKTNYRCDSCQSCVKGVGVRLWACTCPTSPCLGLFTSCETYKLLLWISVVAVIRKTRVGWPE</sequence>
<dbReference type="EMBL" id="KN838538">
    <property type="protein sequence ID" value="KIK09567.1"/>
    <property type="molecule type" value="Genomic_DNA"/>
</dbReference>
<keyword evidence="2" id="KW-1185">Reference proteome</keyword>
<organism evidence="1 2">
    <name type="scientific">Laccaria amethystina LaAM-08-1</name>
    <dbReference type="NCBI Taxonomy" id="1095629"/>
    <lineage>
        <taxon>Eukaryota</taxon>
        <taxon>Fungi</taxon>
        <taxon>Dikarya</taxon>
        <taxon>Basidiomycota</taxon>
        <taxon>Agaricomycotina</taxon>
        <taxon>Agaricomycetes</taxon>
        <taxon>Agaricomycetidae</taxon>
        <taxon>Agaricales</taxon>
        <taxon>Agaricineae</taxon>
        <taxon>Hydnangiaceae</taxon>
        <taxon>Laccaria</taxon>
    </lineage>
</organism>
<evidence type="ECO:0000313" key="1">
    <source>
        <dbReference type="EMBL" id="KIK09567.1"/>
    </source>
</evidence>
<reference evidence="1 2" key="1">
    <citation type="submission" date="2014-04" db="EMBL/GenBank/DDBJ databases">
        <authorList>
            <consortium name="DOE Joint Genome Institute"/>
            <person name="Kuo A."/>
            <person name="Kohler A."/>
            <person name="Nagy L.G."/>
            <person name="Floudas D."/>
            <person name="Copeland A."/>
            <person name="Barry K.W."/>
            <person name="Cichocki N."/>
            <person name="Veneault-Fourrey C."/>
            <person name="LaButti K."/>
            <person name="Lindquist E.A."/>
            <person name="Lipzen A."/>
            <person name="Lundell T."/>
            <person name="Morin E."/>
            <person name="Murat C."/>
            <person name="Sun H."/>
            <person name="Tunlid A."/>
            <person name="Henrissat B."/>
            <person name="Grigoriev I.V."/>
            <person name="Hibbett D.S."/>
            <person name="Martin F."/>
            <person name="Nordberg H.P."/>
            <person name="Cantor M.N."/>
            <person name="Hua S.X."/>
        </authorList>
    </citation>
    <scope>NUCLEOTIDE SEQUENCE [LARGE SCALE GENOMIC DNA]</scope>
    <source>
        <strain evidence="1 2">LaAM-08-1</strain>
    </source>
</reference>